<dbReference type="InterPro" id="IPR039614">
    <property type="entry name" value="PMI1-like"/>
</dbReference>
<feature type="region of interest" description="Disordered" evidence="1">
    <location>
        <begin position="45"/>
        <end position="72"/>
    </location>
</feature>
<name>A0AAP0RCN0_LIQFO</name>
<accession>A0AAP0RCN0</accession>
<dbReference type="Proteomes" id="UP001415857">
    <property type="component" value="Unassembled WGS sequence"/>
</dbReference>
<comment type="caution">
    <text evidence="3">The sequence shown here is derived from an EMBL/GenBank/DDBJ whole genome shotgun (WGS) entry which is preliminary data.</text>
</comment>
<dbReference type="EMBL" id="JBBPBK010000011">
    <property type="protein sequence ID" value="KAK9275256.1"/>
    <property type="molecule type" value="Genomic_DNA"/>
</dbReference>
<dbReference type="AlphaFoldDB" id="A0AAP0RCN0"/>
<dbReference type="PROSITE" id="PS51257">
    <property type="entry name" value="PROKAR_LIPOPROTEIN"/>
    <property type="match status" value="1"/>
</dbReference>
<evidence type="ECO:0000259" key="2">
    <source>
        <dbReference type="Pfam" id="PF21745"/>
    </source>
</evidence>
<feature type="domain" description="PMI1/PMIR1-2 C-terminal" evidence="2">
    <location>
        <begin position="159"/>
        <end position="211"/>
    </location>
</feature>
<dbReference type="Pfam" id="PF21745">
    <property type="entry name" value="PMI1_PMIR1-2_C"/>
    <property type="match status" value="1"/>
</dbReference>
<dbReference type="InterPro" id="IPR048972">
    <property type="entry name" value="PMI1_PMIR1-2_C"/>
</dbReference>
<dbReference type="PANTHER" id="PTHR33414">
    <property type="entry name" value="PROTEIN PLASTID MOVEMENT IMPAIRED 1-RELATED 1"/>
    <property type="match status" value="1"/>
</dbReference>
<evidence type="ECO:0000313" key="4">
    <source>
        <dbReference type="Proteomes" id="UP001415857"/>
    </source>
</evidence>
<keyword evidence="4" id="KW-1185">Reference proteome</keyword>
<feature type="compositionally biased region" description="Polar residues" evidence="1">
    <location>
        <begin position="47"/>
        <end position="67"/>
    </location>
</feature>
<evidence type="ECO:0000256" key="1">
    <source>
        <dbReference type="SAM" id="MobiDB-lite"/>
    </source>
</evidence>
<protein>
    <recommendedName>
        <fullName evidence="2">PMI1/PMIR1-2 C-terminal domain-containing protein</fullName>
    </recommendedName>
</protein>
<evidence type="ECO:0000313" key="3">
    <source>
        <dbReference type="EMBL" id="KAK9275256.1"/>
    </source>
</evidence>
<gene>
    <name evidence="3" type="ORF">L1049_022518</name>
</gene>
<dbReference type="PANTHER" id="PTHR33414:SF5">
    <property type="entry name" value="OS02G0817100 PROTEIN"/>
    <property type="match status" value="1"/>
</dbReference>
<sequence>MEMPFKKKKHLPSPLLVSTSCSKFKSLYLSCRRHLYCSKTSHHNPIPKNSASLPEPTSNQQKSTVLSSRECGSEGQVAAQMYWERVRRLELELIQLDEWLDNEKKLIDSLNNKNETYSAKFGIEKPGKHCGRTELTKLVEGGYLRNFYVSAWDMAPGRNLAMQVSASAVIPADTGSTMSQVLNQMALMGRDNLIHWLLESMPMYDISSKKINVQCKTSCSEEGFLEAIFLSAIEKLESQVIEALQIQMSGKETVKNRKTWKERDDGRAEECVIQVMLVQVRDPENGYEAVGEIMIAFIEAFVADMEESRFFIKGVHVAGISTGRDEDGRGEFLWCVSSKSCEGSYSGSSPRYVRNPGIFLATQQ</sequence>
<proteinExistence type="predicted"/>
<organism evidence="3 4">
    <name type="scientific">Liquidambar formosana</name>
    <name type="common">Formosan gum</name>
    <dbReference type="NCBI Taxonomy" id="63359"/>
    <lineage>
        <taxon>Eukaryota</taxon>
        <taxon>Viridiplantae</taxon>
        <taxon>Streptophyta</taxon>
        <taxon>Embryophyta</taxon>
        <taxon>Tracheophyta</taxon>
        <taxon>Spermatophyta</taxon>
        <taxon>Magnoliopsida</taxon>
        <taxon>eudicotyledons</taxon>
        <taxon>Gunneridae</taxon>
        <taxon>Pentapetalae</taxon>
        <taxon>Saxifragales</taxon>
        <taxon>Altingiaceae</taxon>
        <taxon>Liquidambar</taxon>
    </lineage>
</organism>
<reference evidence="3 4" key="1">
    <citation type="journal article" date="2024" name="Plant J.">
        <title>Genome sequences and population genomics reveal climatic adaptation and genomic divergence between two closely related sweetgum species.</title>
        <authorList>
            <person name="Xu W.Q."/>
            <person name="Ren C.Q."/>
            <person name="Zhang X.Y."/>
            <person name="Comes H.P."/>
            <person name="Liu X.H."/>
            <person name="Li Y.G."/>
            <person name="Kettle C.J."/>
            <person name="Jalonen R."/>
            <person name="Gaisberger H."/>
            <person name="Ma Y.Z."/>
            <person name="Qiu Y.X."/>
        </authorList>
    </citation>
    <scope>NUCLEOTIDE SEQUENCE [LARGE SCALE GENOMIC DNA]</scope>
    <source>
        <strain evidence="3">Hangzhou</strain>
    </source>
</reference>